<organism evidence="4 5">
    <name type="scientific">Ficus carica</name>
    <name type="common">Common fig</name>
    <dbReference type="NCBI Taxonomy" id="3494"/>
    <lineage>
        <taxon>Eukaryota</taxon>
        <taxon>Viridiplantae</taxon>
        <taxon>Streptophyta</taxon>
        <taxon>Embryophyta</taxon>
        <taxon>Tracheophyta</taxon>
        <taxon>Spermatophyta</taxon>
        <taxon>Magnoliopsida</taxon>
        <taxon>eudicotyledons</taxon>
        <taxon>Gunneridae</taxon>
        <taxon>Pentapetalae</taxon>
        <taxon>rosids</taxon>
        <taxon>fabids</taxon>
        <taxon>Rosales</taxon>
        <taxon>Moraceae</taxon>
        <taxon>Ficeae</taxon>
        <taxon>Ficus</taxon>
    </lineage>
</organism>
<dbReference type="NCBIfam" id="TIGR00756">
    <property type="entry name" value="PPR"/>
    <property type="match status" value="2"/>
</dbReference>
<dbReference type="EMBL" id="BTGU01000021">
    <property type="protein sequence ID" value="GMN45799.1"/>
    <property type="molecule type" value="Genomic_DNA"/>
</dbReference>
<dbReference type="Pfam" id="PF13041">
    <property type="entry name" value="PPR_2"/>
    <property type="match status" value="1"/>
</dbReference>
<dbReference type="FunFam" id="1.25.40.10:FF:000651">
    <property type="entry name" value="Pentatricopeptide repeat-containing protein mitochondrial"/>
    <property type="match status" value="1"/>
</dbReference>
<dbReference type="AlphaFoldDB" id="A0AA88A4V0"/>
<dbReference type="GO" id="GO:0003729">
    <property type="term" value="F:mRNA binding"/>
    <property type="evidence" value="ECO:0007669"/>
    <property type="project" value="UniProtKB-ARBA"/>
</dbReference>
<dbReference type="FunFam" id="1.25.40.10:FF:000253">
    <property type="entry name" value="Pentatricopeptide repeat-containing protein"/>
    <property type="match status" value="1"/>
</dbReference>
<gene>
    <name evidence="4" type="ORF">TIFTF001_014988</name>
</gene>
<evidence type="ECO:0000256" key="3">
    <source>
        <dbReference type="PROSITE-ProRule" id="PRU00708"/>
    </source>
</evidence>
<dbReference type="SUPFAM" id="SSF48452">
    <property type="entry name" value="TPR-like"/>
    <property type="match status" value="1"/>
</dbReference>
<accession>A0AA88A4V0</accession>
<evidence type="ECO:0000256" key="1">
    <source>
        <dbReference type="ARBA" id="ARBA00007626"/>
    </source>
</evidence>
<protein>
    <recommendedName>
        <fullName evidence="6">Pentatricopeptide repeat-containing protein</fullName>
    </recommendedName>
</protein>
<keyword evidence="2" id="KW-0677">Repeat</keyword>
<dbReference type="PANTHER" id="PTHR45717:SF45">
    <property type="entry name" value="OS12G0527900 PROTEIN"/>
    <property type="match status" value="1"/>
</dbReference>
<sequence>MFLRSLRTSIATARRFSAATASSVAAEKALTRGAGTKNDGVAGGSSGRDTLGRRLLSLVYSKRSAVIAISKWREEGRTVRKFELSRVVKELRKLRRYKHALEICEWMTKQKDIKLQAGDYAVHLDLVAKVRGINSAEKFFEDMPGSMADHSTYSALLNSYVQNNLSDKAEALMEKMLKCSFVRNPLPYNHMISLYLSNGQLEKIHEVIRELMKHTTPDVLTYNLWIAAWAKQHDVKTAEKVFCMLKEAKLDPDWVTYSSLTNLYMKSGLTEKAASTLKEMEKMVSRKNRVAYSSLLSLHTNTGDKDAVRRIWKKMKSTFRKMNDAEYHCMISSLLKLEELKEAEDLYSEWESVSGTNDSRIPNLLLAAYINRDQMGMAETFYKRVFQKDMAASYTTYELLTWAYLKQKKMETVLVNFKNAVNGVAKWDPDEKFVRKVFELIEELGSVEGAEQLLATLRKVGYVTTGIYNSLLRTYAKAEKMPLLIEERMGKDKVQLDEETHELLKLTSKMCVSEVSSSFLKP</sequence>
<dbReference type="Proteomes" id="UP001187192">
    <property type="component" value="Unassembled WGS sequence"/>
</dbReference>
<dbReference type="Pfam" id="PF01535">
    <property type="entry name" value="PPR"/>
    <property type="match status" value="4"/>
</dbReference>
<dbReference type="PROSITE" id="PS51375">
    <property type="entry name" value="PPR"/>
    <property type="match status" value="3"/>
</dbReference>
<reference evidence="4" key="1">
    <citation type="submission" date="2023-07" db="EMBL/GenBank/DDBJ databases">
        <title>draft genome sequence of fig (Ficus carica).</title>
        <authorList>
            <person name="Takahashi T."/>
            <person name="Nishimura K."/>
        </authorList>
    </citation>
    <scope>NUCLEOTIDE SEQUENCE</scope>
</reference>
<dbReference type="Gene3D" id="1.25.40.10">
    <property type="entry name" value="Tetratricopeptide repeat domain"/>
    <property type="match status" value="3"/>
</dbReference>
<evidence type="ECO:0000256" key="2">
    <source>
        <dbReference type="ARBA" id="ARBA00022737"/>
    </source>
</evidence>
<dbReference type="PANTHER" id="PTHR45717">
    <property type="entry name" value="OS12G0527900 PROTEIN"/>
    <property type="match status" value="1"/>
</dbReference>
<evidence type="ECO:0000313" key="5">
    <source>
        <dbReference type="Proteomes" id="UP001187192"/>
    </source>
</evidence>
<feature type="repeat" description="PPR" evidence="3">
    <location>
        <begin position="218"/>
        <end position="252"/>
    </location>
</feature>
<keyword evidence="5" id="KW-1185">Reference proteome</keyword>
<evidence type="ECO:0000313" key="4">
    <source>
        <dbReference type="EMBL" id="GMN45799.1"/>
    </source>
</evidence>
<dbReference type="InterPro" id="IPR011990">
    <property type="entry name" value="TPR-like_helical_dom_sf"/>
</dbReference>
<evidence type="ECO:0008006" key="6">
    <source>
        <dbReference type="Google" id="ProtNLM"/>
    </source>
</evidence>
<feature type="repeat" description="PPR" evidence="3">
    <location>
        <begin position="253"/>
        <end position="283"/>
    </location>
</feature>
<proteinExistence type="inferred from homology"/>
<dbReference type="GO" id="GO:0005739">
    <property type="term" value="C:mitochondrion"/>
    <property type="evidence" value="ECO:0007669"/>
    <property type="project" value="TreeGrafter"/>
</dbReference>
<comment type="caution">
    <text evidence="4">The sequence shown here is derived from an EMBL/GenBank/DDBJ whole genome shotgun (WGS) entry which is preliminary data.</text>
</comment>
<comment type="similarity">
    <text evidence="1">Belongs to the PPR family. P subfamily.</text>
</comment>
<dbReference type="InterPro" id="IPR002885">
    <property type="entry name" value="PPR_rpt"/>
</dbReference>
<name>A0AA88A4V0_FICCA</name>
<feature type="repeat" description="PPR" evidence="3">
    <location>
        <begin position="149"/>
        <end position="183"/>
    </location>
</feature>